<evidence type="ECO:0000313" key="2">
    <source>
        <dbReference type="EMBL" id="VGO11474.1"/>
    </source>
</evidence>
<dbReference type="Proteomes" id="UP000366872">
    <property type="component" value="Unassembled WGS sequence"/>
</dbReference>
<dbReference type="AlphaFoldDB" id="A0A6C2TVH0"/>
<dbReference type="RefSeq" id="WP_136077227.1">
    <property type="nucleotide sequence ID" value="NZ_CAAHFG010000001.1"/>
</dbReference>
<evidence type="ECO:0000313" key="3">
    <source>
        <dbReference type="Proteomes" id="UP000366872"/>
    </source>
</evidence>
<dbReference type="PROSITE" id="PS51257">
    <property type="entry name" value="PROKAR_LIPOPROTEIN"/>
    <property type="match status" value="1"/>
</dbReference>
<name>A0A6C2TVH0_PONDE</name>
<feature type="signal peptide" evidence="1">
    <location>
        <begin position="1"/>
        <end position="19"/>
    </location>
</feature>
<evidence type="ECO:0000256" key="1">
    <source>
        <dbReference type="SAM" id="SignalP"/>
    </source>
</evidence>
<keyword evidence="1" id="KW-0732">Signal</keyword>
<proteinExistence type="predicted"/>
<keyword evidence="3" id="KW-1185">Reference proteome</keyword>
<dbReference type="EMBL" id="CAAHFG010000001">
    <property type="protein sequence ID" value="VGO11474.1"/>
    <property type="molecule type" value="Genomic_DNA"/>
</dbReference>
<feature type="chain" id="PRO_5025566840" evidence="1">
    <location>
        <begin position="20"/>
        <end position="633"/>
    </location>
</feature>
<sequence length="633" mass="67270">MKKWITTIVAIGLACGIQAGTLITSDGAWSSTSINATSNGGMQTNYINGGAFGTTLGKDWYRSNADAETTNTMYMSAVSGNPDLTYQAGKTYIYQIQGYAAIESHSNTQNVMLIAGSDTNGIAGTLVSGLNNTGVYGINDQVAISGSYTVEVGDPIIGQPIGMKLFSSGIQTRWYSDGSSFISSVLADHISTGTLFSTEFELDGAGELITTANPIEMEVVVGNELIITNAVDSYFRMNITAEGAKNNFKLDAQADSFRASTLYTLSFRGQKAINGDAAQNEVDIILGGTYTNTLAISTTTTPYSMVINPDEIGLVGDDLSIEFVPAGAATAVNQYRVFNVDFSAEAPPPVHTGLLYQTSFETNAVGVIAVNNIDLEVVDGFDLIKEAADNYVSMNLNGSARNDFQLAAAADTFRELTTYTFSFAANKTISNDATQNELGLILGGVYTQTVVVSSSSKLPFSFDVNAEDLGFEGQPFSIEIEPLGTTSAVNQYRVYNLEITAVDIPADLTTNGTPHPWLDDYYPGLETDEEYEAQDISDTDGDGFRAWQEYQLGTDPTNALSLLTITEAAPAVGGEFVVTWQSAAGKSYNILTNVNLTVGNWGTAATAVPSAGAETSYTTTVGSAVNFFQVELD</sequence>
<accession>A0A6C2TVH0</accession>
<gene>
    <name evidence="2" type="ORF">PDESU_00018</name>
</gene>
<organism evidence="2 3">
    <name type="scientific">Pontiella desulfatans</name>
    <dbReference type="NCBI Taxonomy" id="2750659"/>
    <lineage>
        <taxon>Bacteria</taxon>
        <taxon>Pseudomonadati</taxon>
        <taxon>Kiritimatiellota</taxon>
        <taxon>Kiritimatiellia</taxon>
        <taxon>Kiritimatiellales</taxon>
        <taxon>Pontiellaceae</taxon>
        <taxon>Pontiella</taxon>
    </lineage>
</organism>
<reference evidence="2 3" key="1">
    <citation type="submission" date="2019-04" db="EMBL/GenBank/DDBJ databases">
        <authorList>
            <person name="Van Vliet M D."/>
        </authorList>
    </citation>
    <scope>NUCLEOTIDE SEQUENCE [LARGE SCALE GENOMIC DNA]</scope>
    <source>
        <strain evidence="2 3">F1</strain>
    </source>
</reference>
<protein>
    <submittedName>
        <fullName evidence="2">Uncharacterized protein</fullName>
    </submittedName>
</protein>